<dbReference type="Pfam" id="PF01263">
    <property type="entry name" value="Aldose_epim"/>
    <property type="match status" value="1"/>
</dbReference>
<dbReference type="RefSeq" id="WP_348262677.1">
    <property type="nucleotide sequence ID" value="NZ_CP121196.1"/>
</dbReference>
<dbReference type="InterPro" id="IPR011013">
    <property type="entry name" value="Gal_mutarotase_sf_dom"/>
</dbReference>
<feature type="signal peptide" evidence="1">
    <location>
        <begin position="1"/>
        <end position="30"/>
    </location>
</feature>
<dbReference type="InterPro" id="IPR014718">
    <property type="entry name" value="GH-type_carb-bd"/>
</dbReference>
<dbReference type="AlphaFoldDB" id="A0AAU7DH96"/>
<dbReference type="GO" id="GO:0005975">
    <property type="term" value="P:carbohydrate metabolic process"/>
    <property type="evidence" value="ECO:0007669"/>
    <property type="project" value="InterPro"/>
</dbReference>
<reference evidence="2" key="1">
    <citation type="submission" date="2023-03" db="EMBL/GenBank/DDBJ databases">
        <title>Edaphobacter sp.</title>
        <authorList>
            <person name="Huber K.J."/>
            <person name="Papendorf J."/>
            <person name="Pilke C."/>
            <person name="Bunk B."/>
            <person name="Sproeer C."/>
            <person name="Pester M."/>
        </authorList>
    </citation>
    <scope>NUCLEOTIDE SEQUENCE</scope>
    <source>
        <strain evidence="2">DSM 110680</strain>
    </source>
</reference>
<accession>A0AAU7DH96</accession>
<dbReference type="Gene3D" id="2.70.98.10">
    <property type="match status" value="1"/>
</dbReference>
<feature type="chain" id="PRO_5043313460" evidence="1">
    <location>
        <begin position="31"/>
        <end position="385"/>
    </location>
</feature>
<name>A0AAU7DH96_9BACT</name>
<organism evidence="2">
    <name type="scientific">Telmatobacter sp. DSM 110680</name>
    <dbReference type="NCBI Taxonomy" id="3036704"/>
    <lineage>
        <taxon>Bacteria</taxon>
        <taxon>Pseudomonadati</taxon>
        <taxon>Acidobacteriota</taxon>
        <taxon>Terriglobia</taxon>
        <taxon>Terriglobales</taxon>
        <taxon>Acidobacteriaceae</taxon>
        <taxon>Telmatobacter</taxon>
    </lineage>
</organism>
<evidence type="ECO:0000313" key="2">
    <source>
        <dbReference type="EMBL" id="XBH17452.1"/>
    </source>
</evidence>
<dbReference type="EMBL" id="CP121196">
    <property type="protein sequence ID" value="XBH17452.1"/>
    <property type="molecule type" value="Genomic_DNA"/>
</dbReference>
<dbReference type="GO" id="GO:0016853">
    <property type="term" value="F:isomerase activity"/>
    <property type="evidence" value="ECO:0007669"/>
    <property type="project" value="InterPro"/>
</dbReference>
<dbReference type="InterPro" id="IPR008183">
    <property type="entry name" value="Aldose_1/G6P_1-epimerase"/>
</dbReference>
<dbReference type="GO" id="GO:0030246">
    <property type="term" value="F:carbohydrate binding"/>
    <property type="evidence" value="ECO:0007669"/>
    <property type="project" value="InterPro"/>
</dbReference>
<dbReference type="SUPFAM" id="SSF74650">
    <property type="entry name" value="Galactose mutarotase-like"/>
    <property type="match status" value="1"/>
</dbReference>
<sequence length="385" mass="41371">MTPFLRTCVLSFALPAVVASLVVMSAQAQAATEIGGQKIVTLTRTATSKTKPELTSVTVMPGRGMELLQITANFPGKGNVDVLASPDAAGAKKMLDQDDNANGDLAYRLGSAFLVPYPNRIRGKLSADGKTLTTQWQGHTITLPANNIGKLSGAERHAMHGLILKAHTDDVSEKTIPGGKQVTGVIHAGNFGGHWLSKTDLDFTITLTADAVDAVVVAHNVGSEAEPMAIGWHPYFNLPSGNRTQARLHVPASMLAKVDGYDNVFPTGKLEPVSGQWDLRAEGGKALDKNFYDDNWSHLDWKNGVVTVTLTDPAAKYGVKIEGVSPEIKTIQAYAPPDKNFVAIEDQFNFADPFSKAWGTMDTGMVTLKPGQSTKWHVRIKVFVP</sequence>
<protein>
    <submittedName>
        <fullName evidence="2">Aldose 1-epimerase</fullName>
    </submittedName>
</protein>
<gene>
    <name evidence="2" type="ORF">P8935_23160</name>
</gene>
<dbReference type="CDD" id="cd01081">
    <property type="entry name" value="Aldose_epim"/>
    <property type="match status" value="1"/>
</dbReference>
<keyword evidence="1" id="KW-0732">Signal</keyword>
<proteinExistence type="predicted"/>
<evidence type="ECO:0000256" key="1">
    <source>
        <dbReference type="SAM" id="SignalP"/>
    </source>
</evidence>